<feature type="binding site" evidence="12">
    <location>
        <begin position="391"/>
        <end position="394"/>
    </location>
    <ligand>
        <name>ATP</name>
        <dbReference type="ChEBI" id="CHEBI:30616"/>
    </ligand>
</feature>
<dbReference type="PIRSF" id="PIRSF001529">
    <property type="entry name" value="Ser-tRNA-synth_IIa"/>
    <property type="match status" value="1"/>
</dbReference>
<evidence type="ECO:0000256" key="12">
    <source>
        <dbReference type="PIRSR" id="PIRSR001529-2"/>
    </source>
</evidence>
<dbReference type="SUPFAM" id="SSF46589">
    <property type="entry name" value="tRNA-binding arm"/>
    <property type="match status" value="1"/>
</dbReference>
<dbReference type="AlphaFoldDB" id="A0A090MXM4"/>
<dbReference type="GO" id="GO:0006434">
    <property type="term" value="P:seryl-tRNA aminoacylation"/>
    <property type="evidence" value="ECO:0007669"/>
    <property type="project" value="InterPro"/>
</dbReference>
<dbReference type="EC" id="6.1.1.11" evidence="2"/>
<evidence type="ECO:0000256" key="10">
    <source>
        <dbReference type="ARBA" id="ARBA00048823"/>
    </source>
</evidence>
<proteinExistence type="inferred from homology"/>
<feature type="binding site" evidence="12">
    <location>
        <begin position="318"/>
        <end position="321"/>
    </location>
    <ligand>
        <name>ATP</name>
        <dbReference type="ChEBI" id="CHEBI:30616"/>
    </ligand>
</feature>
<feature type="site" description="Important for serine binding" evidence="11">
    <location>
        <position position="429"/>
    </location>
</feature>
<evidence type="ECO:0000313" key="17">
    <source>
        <dbReference type="WormBase" id="SRAE_2000036600"/>
    </source>
</evidence>
<dbReference type="FunFam" id="3.30.930.10:FF:000026">
    <property type="entry name" value="Seryl-tRNA synthetase, cytoplasmic"/>
    <property type="match status" value="1"/>
</dbReference>
<evidence type="ECO:0000256" key="6">
    <source>
        <dbReference type="ARBA" id="ARBA00022917"/>
    </source>
</evidence>
<evidence type="ECO:0000313" key="14">
    <source>
        <dbReference type="EMBL" id="CEF65689.1"/>
    </source>
</evidence>
<dbReference type="SUPFAM" id="SSF55681">
    <property type="entry name" value="Class II aaRS and biotin synthetases"/>
    <property type="match status" value="1"/>
</dbReference>
<feature type="binding site" evidence="11">
    <location>
        <position position="271"/>
    </location>
    <ligand>
        <name>L-serine</name>
        <dbReference type="ChEBI" id="CHEBI:33384"/>
    </ligand>
</feature>
<dbReference type="Pfam" id="PF02403">
    <property type="entry name" value="Seryl_tRNA_N"/>
    <property type="match status" value="1"/>
</dbReference>
<keyword evidence="15" id="KW-1185">Reference proteome</keyword>
<evidence type="ECO:0000256" key="8">
    <source>
        <dbReference type="ARBA" id="ARBA00031113"/>
    </source>
</evidence>
<dbReference type="InterPro" id="IPR015866">
    <property type="entry name" value="Ser-tRNA-synth_1_N"/>
</dbReference>
<reference evidence="15" key="2">
    <citation type="submission" date="2014-09" db="EMBL/GenBank/DDBJ databases">
        <authorList>
            <person name="Martin A.A."/>
        </authorList>
    </citation>
    <scope>NUCLEOTIDE SEQUENCE</scope>
    <source>
        <strain evidence="15">ED321</strain>
    </source>
</reference>
<dbReference type="WormBase" id="SRAE_2000036600">
    <property type="protein sequence ID" value="SRP06985"/>
    <property type="gene ID" value="WBGene00260559"/>
</dbReference>
<evidence type="ECO:0000256" key="2">
    <source>
        <dbReference type="ARBA" id="ARBA00012840"/>
    </source>
</evidence>
<keyword evidence="3" id="KW-0436">Ligase</keyword>
<dbReference type="PANTHER" id="PTHR11778">
    <property type="entry name" value="SERYL-TRNA SYNTHETASE"/>
    <property type="match status" value="1"/>
</dbReference>
<dbReference type="STRING" id="34506.A0A090MXM4"/>
<gene>
    <name evidence="14 16 17" type="ORF">SRAE_2000036600</name>
</gene>
<evidence type="ECO:0000256" key="7">
    <source>
        <dbReference type="ARBA" id="ARBA00023146"/>
    </source>
</evidence>
<dbReference type="NCBIfam" id="TIGR00414">
    <property type="entry name" value="serS"/>
    <property type="match status" value="1"/>
</dbReference>
<evidence type="ECO:0000256" key="9">
    <source>
        <dbReference type="ARBA" id="ARBA00047929"/>
    </source>
</evidence>
<dbReference type="Gene3D" id="1.10.287.40">
    <property type="entry name" value="Serine-tRNA synthetase, tRNA binding domain"/>
    <property type="match status" value="1"/>
</dbReference>
<dbReference type="CDD" id="cd00770">
    <property type="entry name" value="SerRS_core"/>
    <property type="match status" value="1"/>
</dbReference>
<dbReference type="GO" id="GO:0005524">
    <property type="term" value="F:ATP binding"/>
    <property type="evidence" value="ECO:0007669"/>
    <property type="project" value="UniProtKB-KW"/>
</dbReference>
<dbReference type="CTD" id="36378053"/>
<organism evidence="14">
    <name type="scientific">Strongyloides ratti</name>
    <name type="common">Parasitic roundworm</name>
    <dbReference type="NCBI Taxonomy" id="34506"/>
    <lineage>
        <taxon>Eukaryota</taxon>
        <taxon>Metazoa</taxon>
        <taxon>Ecdysozoa</taxon>
        <taxon>Nematoda</taxon>
        <taxon>Chromadorea</taxon>
        <taxon>Rhabditida</taxon>
        <taxon>Tylenchina</taxon>
        <taxon>Panagrolaimomorpha</taxon>
        <taxon>Strongyloidoidea</taxon>
        <taxon>Strongyloididae</taxon>
        <taxon>Strongyloides</taxon>
    </lineage>
</organism>
<evidence type="ECO:0000256" key="1">
    <source>
        <dbReference type="ARBA" id="ARBA00010728"/>
    </source>
</evidence>
<dbReference type="OrthoDB" id="10264585at2759"/>
<evidence type="ECO:0000256" key="11">
    <source>
        <dbReference type="PIRSR" id="PIRSR001529-1"/>
    </source>
</evidence>
<dbReference type="WBParaSite" id="SRAE_2000036600.1">
    <property type="protein sequence ID" value="SRAE_2000036600.1"/>
    <property type="gene ID" value="WBGene00260559"/>
</dbReference>
<comment type="catalytic activity">
    <reaction evidence="10">
        <text>tRNA(Ser) + L-serine + ATP = L-seryl-tRNA(Ser) + AMP + diphosphate + H(+)</text>
        <dbReference type="Rhea" id="RHEA:12292"/>
        <dbReference type="Rhea" id="RHEA-COMP:9669"/>
        <dbReference type="Rhea" id="RHEA-COMP:9703"/>
        <dbReference type="ChEBI" id="CHEBI:15378"/>
        <dbReference type="ChEBI" id="CHEBI:30616"/>
        <dbReference type="ChEBI" id="CHEBI:33019"/>
        <dbReference type="ChEBI" id="CHEBI:33384"/>
        <dbReference type="ChEBI" id="CHEBI:78442"/>
        <dbReference type="ChEBI" id="CHEBI:78533"/>
        <dbReference type="ChEBI" id="CHEBI:456215"/>
        <dbReference type="EC" id="6.1.1.11"/>
    </reaction>
</comment>
<dbReference type="PROSITE" id="PS50862">
    <property type="entry name" value="AA_TRNA_LIGASE_II"/>
    <property type="match status" value="1"/>
</dbReference>
<dbReference type="RefSeq" id="XP_024504889.1">
    <property type="nucleotide sequence ID" value="XM_024651187.1"/>
</dbReference>
<dbReference type="InterPro" id="IPR010978">
    <property type="entry name" value="tRNA-bd_arm"/>
</dbReference>
<dbReference type="InterPro" id="IPR045864">
    <property type="entry name" value="aa-tRNA-synth_II/BPL/LPL"/>
</dbReference>
<dbReference type="OMA" id="GYTPCFR"/>
<dbReference type="InterPro" id="IPR042103">
    <property type="entry name" value="SerRS_1_N_sf"/>
</dbReference>
<keyword evidence="5 12" id="KW-0067">ATP-binding</keyword>
<dbReference type="InterPro" id="IPR002314">
    <property type="entry name" value="aa-tRNA-synt_IIb"/>
</dbReference>
<evidence type="ECO:0000256" key="4">
    <source>
        <dbReference type="ARBA" id="ARBA00022741"/>
    </source>
</evidence>
<name>A0A090MXM4_STRRB</name>
<evidence type="ECO:0000313" key="16">
    <source>
        <dbReference type="WBParaSite" id="SRAE_2000036600.1"/>
    </source>
</evidence>
<feature type="binding site" evidence="12">
    <location>
        <begin position="302"/>
        <end position="304"/>
    </location>
    <ligand>
        <name>ATP</name>
        <dbReference type="ChEBI" id="CHEBI:30616"/>
    </ligand>
</feature>
<keyword evidence="4" id="KW-0547">Nucleotide-binding</keyword>
<keyword evidence="6" id="KW-0648">Protein biosynthesis</keyword>
<dbReference type="Pfam" id="PF00587">
    <property type="entry name" value="tRNA-synt_2b"/>
    <property type="match status" value="1"/>
</dbReference>
<dbReference type="InterPro" id="IPR033729">
    <property type="entry name" value="SerRS_core"/>
</dbReference>
<feature type="binding site" evidence="11">
    <location>
        <position position="427"/>
    </location>
    <ligand>
        <name>L-serine</name>
        <dbReference type="ChEBI" id="CHEBI:33384"/>
    </ligand>
</feature>
<sequence length="487" mass="55893">MVLNIESFREEKGGDVALIVENQKKRFKDVSVVDEIVKFDKLWREQRFQLDGLNRSKNVVNKVIGDKMKKKENQGPEDSPVPEEILKKLDSLLADDLNTLNVHALKKISPLIDQASIQLKIDMTESEKKRDKLLVSVGNWLHKSVVVSNDEDDNEVVKTFGDCETTKKYSHFDLVTMIDGYDSERGVRVAGSRGYFLKEPLVFLELALVHYALQMLSDAGYTALYPPFFMRKEIMSEVAQLSQFDEELYKLNEKGSNESEDSGDDKYLIATSEQPIAGFHKDEWLGAEDLPIKYSGFSTCFRQEAGSHGRDTRGIFRVHQFEKVEQFVICSPRDNISWEMFDEMIKNAETFYQALKIPYRIVNIVSGELNLAASKKYDLEAWFPGSKAFRELVSCSNCTDYQARNLKIRFGRSKKNNREIEYVHMLNSTMCATTRAMCAIMENYQTPDGILVPDVLKPWMPKKYKEILPFVKAAPIDIESLKTKDKK</sequence>
<dbReference type="Gene3D" id="3.30.930.10">
    <property type="entry name" value="Bira Bifunctional Protein, Domain 2"/>
    <property type="match status" value="1"/>
</dbReference>
<dbReference type="EMBL" id="LN609529">
    <property type="protein sequence ID" value="CEF65689.1"/>
    <property type="molecule type" value="Genomic_DNA"/>
</dbReference>
<comment type="catalytic activity">
    <reaction evidence="9">
        <text>tRNA(Sec) + L-serine + ATP = L-seryl-tRNA(Sec) + AMP + diphosphate + H(+)</text>
        <dbReference type="Rhea" id="RHEA:42580"/>
        <dbReference type="Rhea" id="RHEA-COMP:9742"/>
        <dbReference type="Rhea" id="RHEA-COMP:10128"/>
        <dbReference type="ChEBI" id="CHEBI:15378"/>
        <dbReference type="ChEBI" id="CHEBI:30616"/>
        <dbReference type="ChEBI" id="CHEBI:33019"/>
        <dbReference type="ChEBI" id="CHEBI:33384"/>
        <dbReference type="ChEBI" id="CHEBI:78442"/>
        <dbReference type="ChEBI" id="CHEBI:78533"/>
        <dbReference type="ChEBI" id="CHEBI:456215"/>
        <dbReference type="EC" id="6.1.1.11"/>
    </reaction>
</comment>
<reference evidence="16" key="3">
    <citation type="submission" date="2020-12" db="UniProtKB">
        <authorList>
            <consortium name="WormBaseParasite"/>
        </authorList>
    </citation>
    <scope>IDENTIFICATION</scope>
</reference>
<dbReference type="InterPro" id="IPR006195">
    <property type="entry name" value="aa-tRNA-synth_II"/>
</dbReference>
<dbReference type="GeneID" id="36378053"/>
<evidence type="ECO:0000259" key="13">
    <source>
        <dbReference type="PROSITE" id="PS50862"/>
    </source>
</evidence>
<accession>A0A090MXM4</accession>
<dbReference type="InterPro" id="IPR002317">
    <property type="entry name" value="Ser-tRNA-ligase_type_1"/>
</dbReference>
<dbReference type="PRINTS" id="PR00981">
    <property type="entry name" value="TRNASYNTHSER"/>
</dbReference>
<feature type="binding site" evidence="11">
    <location>
        <position position="325"/>
    </location>
    <ligand>
        <name>L-serine</name>
        <dbReference type="ChEBI" id="CHEBI:33384"/>
    </ligand>
</feature>
<dbReference type="Proteomes" id="UP000035682">
    <property type="component" value="Unplaced"/>
</dbReference>
<evidence type="ECO:0000313" key="15">
    <source>
        <dbReference type="Proteomes" id="UP000035682"/>
    </source>
</evidence>
<feature type="binding site" evidence="11">
    <location>
        <position position="302"/>
    </location>
    <ligand>
        <name>L-serine</name>
        <dbReference type="ChEBI" id="CHEBI:33384"/>
    </ligand>
</feature>
<feature type="domain" description="Aminoacyl-transfer RNA synthetases class-II family profile" evidence="13">
    <location>
        <begin position="214"/>
        <end position="453"/>
    </location>
</feature>
<dbReference type="FunFam" id="1.10.287.40:FF:000002">
    <property type="entry name" value="Serine--tRNA ligase, cytoplasmic"/>
    <property type="match status" value="1"/>
</dbReference>
<comment type="similarity">
    <text evidence="1">Belongs to the class-II aminoacyl-tRNA synthetase family. Type-1 seryl-tRNA synthetase subfamily.</text>
</comment>
<protein>
    <recommendedName>
        <fullName evidence="2">serine--tRNA ligase</fullName>
        <ecNumber evidence="2">6.1.1.11</ecNumber>
    </recommendedName>
    <alternativeName>
        <fullName evidence="8">Seryl-tRNA synthetase</fullName>
    </alternativeName>
</protein>
<evidence type="ECO:0000256" key="5">
    <source>
        <dbReference type="ARBA" id="ARBA00022840"/>
    </source>
</evidence>
<evidence type="ECO:0000256" key="3">
    <source>
        <dbReference type="ARBA" id="ARBA00022598"/>
    </source>
</evidence>
<reference evidence="14" key="1">
    <citation type="submission" date="2014-09" db="EMBL/GenBank/DDBJ databases">
        <authorList>
            <person name="Aslett A.Martin."/>
        </authorList>
    </citation>
    <scope>NUCLEOTIDE SEQUENCE</scope>
    <source>
        <strain evidence="14">ED321 Heterogonic</strain>
    </source>
</reference>
<keyword evidence="7 14" id="KW-0030">Aminoacyl-tRNA synthetase</keyword>
<dbReference type="GO" id="GO:0004828">
    <property type="term" value="F:serine-tRNA ligase activity"/>
    <property type="evidence" value="ECO:0007669"/>
    <property type="project" value="UniProtKB-EC"/>
</dbReference>